<gene>
    <name evidence="1" type="ORF">L195_g009785</name>
</gene>
<accession>A0A2K3PCX2</accession>
<comment type="caution">
    <text evidence="1">The sequence shown here is derived from an EMBL/GenBank/DDBJ whole genome shotgun (WGS) entry which is preliminary data.</text>
</comment>
<reference evidence="1 2" key="2">
    <citation type="journal article" date="2017" name="Front. Plant Sci.">
        <title>Gene Classification and Mining of Molecular Markers Useful in Red Clover (Trifolium pratense) Breeding.</title>
        <authorList>
            <person name="Istvanek J."/>
            <person name="Dluhosova J."/>
            <person name="Dluhos P."/>
            <person name="Patkova L."/>
            <person name="Nedelnik J."/>
            <person name="Repkova J."/>
        </authorList>
    </citation>
    <scope>NUCLEOTIDE SEQUENCE [LARGE SCALE GENOMIC DNA]</scope>
    <source>
        <strain evidence="2">cv. Tatra</strain>
        <tissue evidence="1">Young leaves</tissue>
    </source>
</reference>
<proteinExistence type="predicted"/>
<name>A0A2K3PCX2_TRIPR</name>
<dbReference type="AlphaFoldDB" id="A0A2K3PCX2"/>
<organism evidence="1 2">
    <name type="scientific">Trifolium pratense</name>
    <name type="common">Red clover</name>
    <dbReference type="NCBI Taxonomy" id="57577"/>
    <lineage>
        <taxon>Eukaryota</taxon>
        <taxon>Viridiplantae</taxon>
        <taxon>Streptophyta</taxon>
        <taxon>Embryophyta</taxon>
        <taxon>Tracheophyta</taxon>
        <taxon>Spermatophyta</taxon>
        <taxon>Magnoliopsida</taxon>
        <taxon>eudicotyledons</taxon>
        <taxon>Gunneridae</taxon>
        <taxon>Pentapetalae</taxon>
        <taxon>rosids</taxon>
        <taxon>fabids</taxon>
        <taxon>Fabales</taxon>
        <taxon>Fabaceae</taxon>
        <taxon>Papilionoideae</taxon>
        <taxon>50 kb inversion clade</taxon>
        <taxon>NPAAA clade</taxon>
        <taxon>Hologalegina</taxon>
        <taxon>IRL clade</taxon>
        <taxon>Trifolieae</taxon>
        <taxon>Trifolium</taxon>
    </lineage>
</organism>
<dbReference type="Proteomes" id="UP000236291">
    <property type="component" value="Unassembled WGS sequence"/>
</dbReference>
<dbReference type="EMBL" id="ASHM01005846">
    <property type="protein sequence ID" value="PNY13137.1"/>
    <property type="molecule type" value="Genomic_DNA"/>
</dbReference>
<reference evidence="1 2" key="1">
    <citation type="journal article" date="2014" name="Am. J. Bot.">
        <title>Genome assembly and annotation for red clover (Trifolium pratense; Fabaceae).</title>
        <authorList>
            <person name="Istvanek J."/>
            <person name="Jaros M."/>
            <person name="Krenek A."/>
            <person name="Repkova J."/>
        </authorList>
    </citation>
    <scope>NUCLEOTIDE SEQUENCE [LARGE SCALE GENOMIC DNA]</scope>
    <source>
        <strain evidence="2">cv. Tatra</strain>
        <tissue evidence="1">Young leaves</tissue>
    </source>
</reference>
<evidence type="ECO:0000313" key="1">
    <source>
        <dbReference type="EMBL" id="PNY13137.1"/>
    </source>
</evidence>
<evidence type="ECO:0000313" key="2">
    <source>
        <dbReference type="Proteomes" id="UP000236291"/>
    </source>
</evidence>
<protein>
    <submittedName>
        <fullName evidence="1">Uncharacterized protein</fullName>
    </submittedName>
</protein>
<sequence length="108" mass="12146">MRTALRQSQLEVFRSSSFVIDRDDELALFHQMKNCENENDDLLLRDSAEEFVDAAFALWVLRGRGRALIIQSSALRLGKSGHGQELFPAGIELGFSRTIPYRGSSLTT</sequence>